<keyword evidence="2" id="KW-1185">Reference proteome</keyword>
<evidence type="ECO:0000313" key="2">
    <source>
        <dbReference type="Proteomes" id="UP001295423"/>
    </source>
</evidence>
<protein>
    <submittedName>
        <fullName evidence="1">Uncharacterized protein</fullName>
    </submittedName>
</protein>
<dbReference type="EMBL" id="CAKOGP040001146">
    <property type="protein sequence ID" value="CAJ1943833.1"/>
    <property type="molecule type" value="Genomic_DNA"/>
</dbReference>
<dbReference type="Proteomes" id="UP001295423">
    <property type="component" value="Unassembled WGS sequence"/>
</dbReference>
<evidence type="ECO:0000313" key="1">
    <source>
        <dbReference type="EMBL" id="CAJ1943833.1"/>
    </source>
</evidence>
<accession>A0AAD2CRB0</accession>
<organism evidence="1 2">
    <name type="scientific">Cylindrotheca closterium</name>
    <dbReference type="NCBI Taxonomy" id="2856"/>
    <lineage>
        <taxon>Eukaryota</taxon>
        <taxon>Sar</taxon>
        <taxon>Stramenopiles</taxon>
        <taxon>Ochrophyta</taxon>
        <taxon>Bacillariophyta</taxon>
        <taxon>Bacillariophyceae</taxon>
        <taxon>Bacillariophycidae</taxon>
        <taxon>Bacillariales</taxon>
        <taxon>Bacillariaceae</taxon>
        <taxon>Cylindrotheca</taxon>
    </lineage>
</organism>
<gene>
    <name evidence="1" type="ORF">CYCCA115_LOCUS8620</name>
</gene>
<sequence>MGDQEIFAEDGGLREKVPKGKVVICDRVYTDKKTAGNNAKLALPSLADPGPLFKFKSK</sequence>
<name>A0AAD2CRB0_9STRA</name>
<reference evidence="1" key="1">
    <citation type="submission" date="2023-08" db="EMBL/GenBank/DDBJ databases">
        <authorList>
            <person name="Audoor S."/>
            <person name="Bilcke G."/>
        </authorList>
    </citation>
    <scope>NUCLEOTIDE SEQUENCE</scope>
</reference>
<feature type="non-terminal residue" evidence="1">
    <location>
        <position position="58"/>
    </location>
</feature>
<comment type="caution">
    <text evidence="1">The sequence shown here is derived from an EMBL/GenBank/DDBJ whole genome shotgun (WGS) entry which is preliminary data.</text>
</comment>
<proteinExistence type="predicted"/>
<dbReference type="AlphaFoldDB" id="A0AAD2CRB0"/>